<organism evidence="2 3">
    <name type="scientific">Paraburkholderia largidicola</name>
    <dbReference type="NCBI Taxonomy" id="3014751"/>
    <lineage>
        <taxon>Bacteria</taxon>
        <taxon>Pseudomonadati</taxon>
        <taxon>Pseudomonadota</taxon>
        <taxon>Betaproteobacteria</taxon>
        <taxon>Burkholderiales</taxon>
        <taxon>Burkholderiaceae</taxon>
        <taxon>Paraburkholderia</taxon>
    </lineage>
</organism>
<dbReference type="InterPro" id="IPR000835">
    <property type="entry name" value="HTH_MarR-typ"/>
</dbReference>
<dbReference type="InterPro" id="IPR036390">
    <property type="entry name" value="WH_DNA-bd_sf"/>
</dbReference>
<dbReference type="KEGG" id="plad:PPGU16_64500"/>
<dbReference type="Gene3D" id="1.10.10.10">
    <property type="entry name" value="Winged helix-like DNA-binding domain superfamily/Winged helix DNA-binding domain"/>
    <property type="match status" value="1"/>
</dbReference>
<proteinExistence type="predicted"/>
<dbReference type="Proteomes" id="UP000510888">
    <property type="component" value="Plasmid PPGU16_p1"/>
</dbReference>
<feature type="domain" description="HTH marR-type" evidence="1">
    <location>
        <begin position="1"/>
        <end position="148"/>
    </location>
</feature>
<evidence type="ECO:0000313" key="3">
    <source>
        <dbReference type="Proteomes" id="UP000510888"/>
    </source>
</evidence>
<dbReference type="SMART" id="SM00347">
    <property type="entry name" value="HTH_MARR"/>
    <property type="match status" value="1"/>
</dbReference>
<dbReference type="PANTHER" id="PTHR33164:SF43">
    <property type="entry name" value="HTH-TYPE TRANSCRIPTIONAL REPRESSOR YETL"/>
    <property type="match status" value="1"/>
</dbReference>
<sequence>MKRVNHLPMPAEPDGPDACFCLAGRRSARFITRIFEGHLGAVGLTSSQFSILSILERYPDITVVELARRMEMDRTTLVRTVRPLKDEGSVVEGREKLGRAVTLHLSAGGVTRLDEGRPLWEAAQREFEERVGKLEAARFRELALSVTSHQD</sequence>
<evidence type="ECO:0000313" key="2">
    <source>
        <dbReference type="EMBL" id="BCF93383.1"/>
    </source>
</evidence>
<name>A0A7I8BXS3_9BURK</name>
<dbReference type="PANTHER" id="PTHR33164">
    <property type="entry name" value="TRANSCRIPTIONAL REGULATOR, MARR FAMILY"/>
    <property type="match status" value="1"/>
</dbReference>
<dbReference type="GO" id="GO:0003700">
    <property type="term" value="F:DNA-binding transcription factor activity"/>
    <property type="evidence" value="ECO:0007669"/>
    <property type="project" value="InterPro"/>
</dbReference>
<keyword evidence="2" id="KW-0614">Plasmid</keyword>
<evidence type="ECO:0000259" key="1">
    <source>
        <dbReference type="PROSITE" id="PS50995"/>
    </source>
</evidence>
<dbReference type="EMBL" id="AP023176">
    <property type="protein sequence ID" value="BCF93383.1"/>
    <property type="molecule type" value="Genomic_DNA"/>
</dbReference>
<dbReference type="PROSITE" id="PS50995">
    <property type="entry name" value="HTH_MARR_2"/>
    <property type="match status" value="1"/>
</dbReference>
<protein>
    <recommendedName>
        <fullName evidence="1">HTH marR-type domain-containing protein</fullName>
    </recommendedName>
</protein>
<geneLocation type="plasmid" evidence="2 3">
    <name>PPGU16_p1</name>
</geneLocation>
<dbReference type="RefSeq" id="WP_180726830.1">
    <property type="nucleotide sequence ID" value="NZ_AP023176.1"/>
</dbReference>
<dbReference type="InterPro" id="IPR036388">
    <property type="entry name" value="WH-like_DNA-bd_sf"/>
</dbReference>
<keyword evidence="3" id="KW-1185">Reference proteome</keyword>
<accession>A0A7I8BXS3</accession>
<gene>
    <name evidence="2" type="ORF">PPGU16_64500</name>
</gene>
<dbReference type="AlphaFoldDB" id="A0A7I8BXS3"/>
<dbReference type="SUPFAM" id="SSF46785">
    <property type="entry name" value="Winged helix' DNA-binding domain"/>
    <property type="match status" value="1"/>
</dbReference>
<dbReference type="GO" id="GO:0006950">
    <property type="term" value="P:response to stress"/>
    <property type="evidence" value="ECO:0007669"/>
    <property type="project" value="TreeGrafter"/>
</dbReference>
<dbReference type="InterPro" id="IPR039422">
    <property type="entry name" value="MarR/SlyA-like"/>
</dbReference>
<reference evidence="2 3" key="1">
    <citation type="journal article" date="2020" name="Genes (Basel)">
        <title>Genomic Comparison of Insect Gut Symbionts from Divergent Burkholderia Subclades.</title>
        <authorList>
            <person name="Takeshita K."/>
            <person name="Kikuchi Y."/>
        </authorList>
    </citation>
    <scope>NUCLEOTIDE SEQUENCE [LARGE SCALE GENOMIC DNA]</scope>
    <source>
        <strain evidence="2 3">PGU16</strain>
        <plasmid evidence="2 3">PPGU16_p1</plasmid>
    </source>
</reference>
<dbReference type="Pfam" id="PF12802">
    <property type="entry name" value="MarR_2"/>
    <property type="match status" value="1"/>
</dbReference>